<organism evidence="2 3">
    <name type="scientific">Devosia chinhatensis</name>
    <dbReference type="NCBI Taxonomy" id="429727"/>
    <lineage>
        <taxon>Bacteria</taxon>
        <taxon>Pseudomonadati</taxon>
        <taxon>Pseudomonadota</taxon>
        <taxon>Alphaproteobacteria</taxon>
        <taxon>Hyphomicrobiales</taxon>
        <taxon>Devosiaceae</taxon>
        <taxon>Devosia</taxon>
    </lineage>
</organism>
<dbReference type="PATRIC" id="fig|429727.3.peg.2968"/>
<evidence type="ECO:0000313" key="3">
    <source>
        <dbReference type="Proteomes" id="UP000033649"/>
    </source>
</evidence>
<dbReference type="STRING" id="429727.VE26_14475"/>
<name>A0A0F5FGX9_9HYPH</name>
<dbReference type="Proteomes" id="UP000033649">
    <property type="component" value="Unassembled WGS sequence"/>
</dbReference>
<evidence type="ECO:0000313" key="2">
    <source>
        <dbReference type="EMBL" id="KKB07845.1"/>
    </source>
</evidence>
<gene>
    <name evidence="2" type="ORF">VE26_14475</name>
</gene>
<accession>A0A0F5FGX9</accession>
<feature type="region of interest" description="Disordered" evidence="1">
    <location>
        <begin position="14"/>
        <end position="36"/>
    </location>
</feature>
<dbReference type="EMBL" id="JZEY01000061">
    <property type="protein sequence ID" value="KKB07845.1"/>
    <property type="molecule type" value="Genomic_DNA"/>
</dbReference>
<dbReference type="AlphaFoldDB" id="A0A0F5FGX9"/>
<reference evidence="2 3" key="1">
    <citation type="submission" date="2015-03" db="EMBL/GenBank/DDBJ databases">
        <authorList>
            <person name="Hassan Y."/>
            <person name="Lepp D."/>
            <person name="Li X.-Z."/>
            <person name="Zhou T."/>
        </authorList>
    </citation>
    <scope>NUCLEOTIDE SEQUENCE [LARGE SCALE GENOMIC DNA]</scope>
    <source>
        <strain evidence="2 3">IPL18</strain>
    </source>
</reference>
<comment type="caution">
    <text evidence="2">The sequence shown here is derived from an EMBL/GenBank/DDBJ whole genome shotgun (WGS) entry which is preliminary data.</text>
</comment>
<protein>
    <submittedName>
        <fullName evidence="2">Uncharacterized protein</fullName>
    </submittedName>
</protein>
<sequence>MMLFRKMAPSPAGFAVDLSPRGEASGARPARQRHLPLRAKGLAAGPGEGAFSEHDCPIWNDIQRALEGASK</sequence>
<proteinExistence type="predicted"/>
<keyword evidence="3" id="KW-1185">Reference proteome</keyword>
<evidence type="ECO:0000256" key="1">
    <source>
        <dbReference type="SAM" id="MobiDB-lite"/>
    </source>
</evidence>